<dbReference type="Proteomes" id="UP000008311">
    <property type="component" value="Unassembled WGS sequence"/>
</dbReference>
<reference evidence="3" key="1">
    <citation type="journal article" date="2010" name="Nat. Biotechnol.">
        <title>Draft genome sequence of the oilseed species Ricinus communis.</title>
        <authorList>
            <person name="Chan A.P."/>
            <person name="Crabtree J."/>
            <person name="Zhao Q."/>
            <person name="Lorenzi H."/>
            <person name="Orvis J."/>
            <person name="Puiu D."/>
            <person name="Melake-Berhan A."/>
            <person name="Jones K.M."/>
            <person name="Redman J."/>
            <person name="Chen G."/>
            <person name="Cahoon E.B."/>
            <person name="Gedil M."/>
            <person name="Stanke M."/>
            <person name="Haas B.J."/>
            <person name="Wortman J.R."/>
            <person name="Fraser-Liggett C.M."/>
            <person name="Ravel J."/>
            <person name="Rabinowicz P.D."/>
        </authorList>
    </citation>
    <scope>NUCLEOTIDE SEQUENCE [LARGE SCALE GENOMIC DNA]</scope>
    <source>
        <strain evidence="3">cv. Hale</strain>
    </source>
</reference>
<evidence type="ECO:0000313" key="2">
    <source>
        <dbReference type="EMBL" id="EEF39373.1"/>
    </source>
</evidence>
<dbReference type="AlphaFoldDB" id="B9SAC4"/>
<sequence>MDRRNMRELTMLQWLGKIEGSTDYDLLQANGEAEGSVVQAQQKCPHPPQNIMKMNIDAGKKGRL</sequence>
<name>B9SAC4_RICCO</name>
<protein>
    <submittedName>
        <fullName evidence="2">Uncharacterized protein</fullName>
    </submittedName>
</protein>
<proteinExistence type="predicted"/>
<dbReference type="EMBL" id="EQ973904">
    <property type="protein sequence ID" value="EEF39373.1"/>
    <property type="molecule type" value="Genomic_DNA"/>
</dbReference>
<evidence type="ECO:0000313" key="3">
    <source>
        <dbReference type="Proteomes" id="UP000008311"/>
    </source>
</evidence>
<keyword evidence="3" id="KW-1185">Reference proteome</keyword>
<organism evidence="2 3">
    <name type="scientific">Ricinus communis</name>
    <name type="common">Castor bean</name>
    <dbReference type="NCBI Taxonomy" id="3988"/>
    <lineage>
        <taxon>Eukaryota</taxon>
        <taxon>Viridiplantae</taxon>
        <taxon>Streptophyta</taxon>
        <taxon>Embryophyta</taxon>
        <taxon>Tracheophyta</taxon>
        <taxon>Spermatophyta</taxon>
        <taxon>Magnoliopsida</taxon>
        <taxon>eudicotyledons</taxon>
        <taxon>Gunneridae</taxon>
        <taxon>Pentapetalae</taxon>
        <taxon>rosids</taxon>
        <taxon>fabids</taxon>
        <taxon>Malpighiales</taxon>
        <taxon>Euphorbiaceae</taxon>
        <taxon>Acalyphoideae</taxon>
        <taxon>Acalypheae</taxon>
        <taxon>Ricinus</taxon>
    </lineage>
</organism>
<gene>
    <name evidence="2" type="ORF">RCOM_0584610</name>
</gene>
<dbReference type="InParanoid" id="B9SAC4"/>
<feature type="region of interest" description="Disordered" evidence="1">
    <location>
        <begin position="41"/>
        <end position="64"/>
    </location>
</feature>
<accession>B9SAC4</accession>
<evidence type="ECO:0000256" key="1">
    <source>
        <dbReference type="SAM" id="MobiDB-lite"/>
    </source>
</evidence>